<reference evidence="14 15" key="1">
    <citation type="submission" date="2025-04" db="UniProtKB">
        <authorList>
            <consortium name="RefSeq"/>
        </authorList>
    </citation>
    <scope>IDENTIFICATION</scope>
</reference>
<feature type="domain" description="Fatty acyl-CoA reductase C-terminal" evidence="11">
    <location>
        <begin position="376"/>
        <end position="467"/>
    </location>
</feature>
<organism evidence="13 15">
    <name type="scientific">Bombus terrestris</name>
    <name type="common">Buff-tailed bumblebee</name>
    <name type="synonym">Apis terrestris</name>
    <dbReference type="NCBI Taxonomy" id="30195"/>
    <lineage>
        <taxon>Eukaryota</taxon>
        <taxon>Metazoa</taxon>
        <taxon>Ecdysozoa</taxon>
        <taxon>Arthropoda</taxon>
        <taxon>Hexapoda</taxon>
        <taxon>Insecta</taxon>
        <taxon>Pterygota</taxon>
        <taxon>Neoptera</taxon>
        <taxon>Endopterygota</taxon>
        <taxon>Hymenoptera</taxon>
        <taxon>Apocrita</taxon>
        <taxon>Aculeata</taxon>
        <taxon>Apoidea</taxon>
        <taxon>Anthophila</taxon>
        <taxon>Apidae</taxon>
        <taxon>Bombus</taxon>
        <taxon>Bombus</taxon>
    </lineage>
</organism>
<evidence type="ECO:0000313" key="15">
    <source>
        <dbReference type="RefSeq" id="XP_048269883.1"/>
    </source>
</evidence>
<evidence type="ECO:0000313" key="14">
    <source>
        <dbReference type="RefSeq" id="XP_048269882.1"/>
    </source>
</evidence>
<keyword evidence="10" id="KW-0560">Oxidoreductase</keyword>
<dbReference type="RefSeq" id="XP_048269884.1">
    <property type="nucleotide sequence ID" value="XM_048413927.1"/>
</dbReference>
<evidence type="ECO:0000256" key="4">
    <source>
        <dbReference type="ARBA" id="ARBA00022692"/>
    </source>
</evidence>
<dbReference type="Pfam" id="PF07993">
    <property type="entry name" value="NAD_binding_4"/>
    <property type="match status" value="1"/>
</dbReference>
<evidence type="ECO:0000313" key="16">
    <source>
        <dbReference type="RefSeq" id="XP_048269884.1"/>
    </source>
</evidence>
<dbReference type="RefSeq" id="XP_048269883.1">
    <property type="nucleotide sequence ID" value="XM_048413926.1"/>
</dbReference>
<keyword evidence="4 10" id="KW-0812">Transmembrane</keyword>
<dbReference type="Pfam" id="PF03015">
    <property type="entry name" value="Sterile"/>
    <property type="match status" value="1"/>
</dbReference>
<keyword evidence="5 10" id="KW-0521">NADP</keyword>
<dbReference type="RefSeq" id="XP_048269882.1">
    <property type="nucleotide sequence ID" value="XM_048413925.1"/>
</dbReference>
<evidence type="ECO:0000256" key="9">
    <source>
        <dbReference type="ARBA" id="ARBA00052530"/>
    </source>
</evidence>
<proteinExistence type="inferred from homology"/>
<dbReference type="InterPro" id="IPR013120">
    <property type="entry name" value="FAR_NAD-bd"/>
</dbReference>
<dbReference type="SUPFAM" id="SSF51735">
    <property type="entry name" value="NAD(P)-binding Rossmann-fold domains"/>
    <property type="match status" value="1"/>
</dbReference>
<gene>
    <name evidence="14 15 16" type="primary">LOC100647052</name>
</gene>
<dbReference type="GeneID" id="100647052"/>
<dbReference type="AlphaFoldDB" id="A0A9C6WB98"/>
<evidence type="ECO:0000259" key="12">
    <source>
        <dbReference type="Pfam" id="PF07993"/>
    </source>
</evidence>
<evidence type="ECO:0000259" key="11">
    <source>
        <dbReference type="Pfam" id="PF03015"/>
    </source>
</evidence>
<name>A0A9C6WB98_BOMTE</name>
<evidence type="ECO:0000256" key="10">
    <source>
        <dbReference type="RuleBase" id="RU363097"/>
    </source>
</evidence>
<dbReference type="PANTHER" id="PTHR11011:SF107">
    <property type="entry name" value="FATTY ACYL-COA REDUCTASE"/>
    <property type="match status" value="1"/>
</dbReference>
<evidence type="ECO:0000256" key="7">
    <source>
        <dbReference type="ARBA" id="ARBA00023098"/>
    </source>
</evidence>
<dbReference type="InterPro" id="IPR036291">
    <property type="entry name" value="NAD(P)-bd_dom_sf"/>
</dbReference>
<sequence>MDTINKKMTENGINKELNKTNTLEEFYAGCGIFVTGTTGFVGKGLLEKLMRVCPRVTAIFILLRPKNNETIEERFKKLIDDPIYDDIKAKHPLALSRVYPMKGDVSLPDLGLSRKDRNLLSEKVNIVFHVAATVKFNEPLHVAVNVNTNGTDRVIDLWNELRHPISFVYVSTAYSNANLHEIEEKIYTTSLKPSEVIDMCDKFDKTSINEIEKKILKTYPNTYTFSKNLAEQIVASKCKDMPVAIVRPSIIGASLEEPCPGWIQNISALTGIILLVAKGCATAIRGRKGARLDIVPLDLVVNAIICAAWHVTLHREREVKIYNCTSNASPFKWGPFLQLLVKYGREIPLNDLVWYPGCRMITNKCIFNVLSVIPLVLPAYIIDTFLRFRGRKPTMTKVLKSGNKLFVSVTHFTTNEWTFQRDNCSDLARNVKMLSDSNMVKLDFRDMDWEKYVAIYMLGIKKFILKEELTSTARQRLLRLYWIHQITKIFGIIILLWIILYFVY</sequence>
<comment type="catalytic activity">
    <reaction evidence="9 10">
        <text>a long-chain fatty acyl-CoA + 2 NADPH + 2 H(+) = a long-chain primary fatty alcohol + 2 NADP(+) + CoA</text>
        <dbReference type="Rhea" id="RHEA:52716"/>
        <dbReference type="ChEBI" id="CHEBI:15378"/>
        <dbReference type="ChEBI" id="CHEBI:57287"/>
        <dbReference type="ChEBI" id="CHEBI:57783"/>
        <dbReference type="ChEBI" id="CHEBI:58349"/>
        <dbReference type="ChEBI" id="CHEBI:77396"/>
        <dbReference type="ChEBI" id="CHEBI:83139"/>
        <dbReference type="EC" id="1.2.1.84"/>
    </reaction>
</comment>
<dbReference type="CDD" id="cd09071">
    <property type="entry name" value="FAR_C"/>
    <property type="match status" value="1"/>
</dbReference>
<dbReference type="PANTHER" id="PTHR11011">
    <property type="entry name" value="MALE STERILITY PROTEIN 2-RELATED"/>
    <property type="match status" value="1"/>
</dbReference>
<evidence type="ECO:0000256" key="5">
    <source>
        <dbReference type="ARBA" id="ARBA00022857"/>
    </source>
</evidence>
<dbReference type="GO" id="GO:0016020">
    <property type="term" value="C:membrane"/>
    <property type="evidence" value="ECO:0007669"/>
    <property type="project" value="UniProtKB-SubCell"/>
</dbReference>
<dbReference type="GO" id="GO:0005777">
    <property type="term" value="C:peroxisome"/>
    <property type="evidence" value="ECO:0007669"/>
    <property type="project" value="TreeGrafter"/>
</dbReference>
<dbReference type="GO" id="GO:0102965">
    <property type="term" value="F:alcohol-forming long-chain fatty acyl-CoA reductase activity"/>
    <property type="evidence" value="ECO:0007669"/>
    <property type="project" value="UniProtKB-EC"/>
</dbReference>
<evidence type="ECO:0000256" key="8">
    <source>
        <dbReference type="ARBA" id="ARBA00023136"/>
    </source>
</evidence>
<keyword evidence="8 10" id="KW-0472">Membrane</keyword>
<dbReference type="InterPro" id="IPR026055">
    <property type="entry name" value="FAR"/>
</dbReference>
<keyword evidence="13" id="KW-1185">Reference proteome</keyword>
<dbReference type="GO" id="GO:0035336">
    <property type="term" value="P:long-chain fatty-acyl-CoA metabolic process"/>
    <property type="evidence" value="ECO:0007669"/>
    <property type="project" value="TreeGrafter"/>
</dbReference>
<dbReference type="Proteomes" id="UP000835206">
    <property type="component" value="Chromosome 17"/>
</dbReference>
<dbReference type="FunFam" id="3.40.50.720:FF:000143">
    <property type="entry name" value="Fatty acyl-CoA reductase"/>
    <property type="match status" value="1"/>
</dbReference>
<evidence type="ECO:0000256" key="2">
    <source>
        <dbReference type="ARBA" id="ARBA00005928"/>
    </source>
</evidence>
<feature type="transmembrane region" description="Helical" evidence="10">
    <location>
        <begin position="366"/>
        <end position="386"/>
    </location>
</feature>
<dbReference type="GO" id="GO:0080019">
    <property type="term" value="F:alcohol-forming very long-chain fatty acyl-CoA reductase activity"/>
    <property type="evidence" value="ECO:0007669"/>
    <property type="project" value="InterPro"/>
</dbReference>
<feature type="domain" description="Thioester reductase (TE)" evidence="12">
    <location>
        <begin position="34"/>
        <end position="304"/>
    </location>
</feature>
<feature type="transmembrane region" description="Helical" evidence="10">
    <location>
        <begin position="480"/>
        <end position="503"/>
    </location>
</feature>
<dbReference type="Gene3D" id="3.40.50.720">
    <property type="entry name" value="NAD(P)-binding Rossmann-like Domain"/>
    <property type="match status" value="1"/>
</dbReference>
<evidence type="ECO:0000256" key="6">
    <source>
        <dbReference type="ARBA" id="ARBA00022989"/>
    </source>
</evidence>
<dbReference type="InterPro" id="IPR033640">
    <property type="entry name" value="FAR_C"/>
</dbReference>
<evidence type="ECO:0000256" key="3">
    <source>
        <dbReference type="ARBA" id="ARBA00022516"/>
    </source>
</evidence>
<dbReference type="KEGG" id="bter:100647052"/>
<comment type="subcellular location">
    <subcellularLocation>
        <location evidence="1">Membrane</location>
        <topology evidence="1">Multi-pass membrane protein</topology>
    </subcellularLocation>
</comment>
<dbReference type="OrthoDB" id="429813at2759"/>
<dbReference type="EC" id="1.2.1.84" evidence="10"/>
<keyword evidence="6 10" id="KW-1133">Transmembrane helix</keyword>
<keyword evidence="7 10" id="KW-0443">Lipid metabolism</keyword>
<comment type="function">
    <text evidence="10">Catalyzes the reduction of fatty acyl-CoA to fatty alcohols.</text>
</comment>
<evidence type="ECO:0000313" key="13">
    <source>
        <dbReference type="Proteomes" id="UP000835206"/>
    </source>
</evidence>
<comment type="similarity">
    <text evidence="2 10">Belongs to the fatty acyl-CoA reductase family.</text>
</comment>
<keyword evidence="3 10" id="KW-0444">Lipid biosynthesis</keyword>
<protein>
    <recommendedName>
        <fullName evidence="10">Fatty acyl-CoA reductase</fullName>
        <ecNumber evidence="10">1.2.1.84</ecNumber>
    </recommendedName>
</protein>
<accession>A0A9C6WB98</accession>
<dbReference type="CDD" id="cd05236">
    <property type="entry name" value="FAR-N_SDR_e"/>
    <property type="match status" value="1"/>
</dbReference>
<evidence type="ECO:0000256" key="1">
    <source>
        <dbReference type="ARBA" id="ARBA00004141"/>
    </source>
</evidence>